<dbReference type="PANTHER" id="PTHR22594">
    <property type="entry name" value="ASPARTYL/LYSYL-TRNA SYNTHETASE"/>
    <property type="match status" value="1"/>
</dbReference>
<evidence type="ECO:0000256" key="8">
    <source>
        <dbReference type="HAMAP-Rule" id="MF_00534"/>
    </source>
</evidence>
<dbReference type="Pfam" id="PF00152">
    <property type="entry name" value="tRNA-synt_2"/>
    <property type="match status" value="1"/>
</dbReference>
<reference evidence="10 11" key="1">
    <citation type="submission" date="2014-08" db="EMBL/GenBank/DDBJ databases">
        <title>Chaperone-usher fimbriae in a diverse selection of Gallibacterium genomes.</title>
        <authorList>
            <person name="Kudirkiene E."/>
            <person name="Bager R.J."/>
            <person name="Johnson T.J."/>
            <person name="Bojesen A.M."/>
        </authorList>
    </citation>
    <scope>NUCLEOTIDE SEQUENCE [LARGE SCALE GENOMIC DNA]</scope>
    <source>
        <strain evidence="10 11">CCM5974</strain>
    </source>
</reference>
<dbReference type="CDD" id="cd00776">
    <property type="entry name" value="AsxRS_core"/>
    <property type="match status" value="1"/>
</dbReference>
<keyword evidence="7 8" id="KW-0030">Aminoacyl-tRNA synthetase</keyword>
<organism evidence="10 11">
    <name type="scientific">Gallibacterium genomosp. 1</name>
    <dbReference type="NCBI Taxonomy" id="155515"/>
    <lineage>
        <taxon>Bacteria</taxon>
        <taxon>Pseudomonadati</taxon>
        <taxon>Pseudomonadota</taxon>
        <taxon>Gammaproteobacteria</taxon>
        <taxon>Pasteurellales</taxon>
        <taxon>Pasteurellaceae</taxon>
        <taxon>Gallibacterium</taxon>
    </lineage>
</organism>
<dbReference type="InterPro" id="IPR004522">
    <property type="entry name" value="Asn-tRNA-ligase"/>
</dbReference>
<dbReference type="GO" id="GO:0005524">
    <property type="term" value="F:ATP binding"/>
    <property type="evidence" value="ECO:0007669"/>
    <property type="project" value="UniProtKB-UniRule"/>
</dbReference>
<evidence type="ECO:0000259" key="9">
    <source>
        <dbReference type="PROSITE" id="PS50862"/>
    </source>
</evidence>
<dbReference type="GO" id="GO:0004816">
    <property type="term" value="F:asparagine-tRNA ligase activity"/>
    <property type="evidence" value="ECO:0007669"/>
    <property type="project" value="UniProtKB-UniRule"/>
</dbReference>
<evidence type="ECO:0000256" key="1">
    <source>
        <dbReference type="ARBA" id="ARBA00008226"/>
    </source>
</evidence>
<dbReference type="PROSITE" id="PS50862">
    <property type="entry name" value="AA_TRNA_LIGASE_II"/>
    <property type="match status" value="1"/>
</dbReference>
<protein>
    <recommendedName>
        <fullName evidence="8">Asparagine--tRNA ligase</fullName>
        <ecNumber evidence="8">6.1.1.22</ecNumber>
    </recommendedName>
    <alternativeName>
        <fullName evidence="8">Asparaginyl-tRNA synthetase</fullName>
        <shortName evidence="8">AsnRS</shortName>
    </alternativeName>
</protein>
<dbReference type="GO" id="GO:0003676">
    <property type="term" value="F:nucleic acid binding"/>
    <property type="evidence" value="ECO:0007669"/>
    <property type="project" value="InterPro"/>
</dbReference>
<dbReference type="SUPFAM" id="SSF50249">
    <property type="entry name" value="Nucleic acid-binding proteins"/>
    <property type="match status" value="1"/>
</dbReference>
<comment type="caution">
    <text evidence="10">The sequence shown here is derived from an EMBL/GenBank/DDBJ whole genome shotgun (WGS) entry which is preliminary data.</text>
</comment>
<sequence length="467" mass="52784">MTQVKSVAQILKGEVAIGESATVQGWVRTRRDSKAGVSFLAVYDGSCFAPIQVVIEQTIENYQSEILRLTAGCSVIVTGKVVASPAQGQAVEMQAQKVEVCGWVEDPDTYPMAAKRHSVEYLREVAHLRPRTNLIGAVARVRHCLAQAIHRFFNEQGFYWVATPLITASDTEGAGEMFRVSTLDLTNLPKTEQGEIDFSQDFFGKESFLTVSGQLNGETYACALSKIYTFGPTFRAENSNTTRHLAEFWMVEPEMAFATLADNAKLAEDMLKYVFKAVLDERMDDMEFFAKHIDNTVISRLQDFISSDFAQVDYTDAIEILKKSGKKFEFPVEWGIDLSSEHERYLAEEHFKSPVVVKNYPKDIKAFYMRLNDDSKTVAAMDVLAPGIGEIIGGSQREERLEVLDKRMDEMGLKKEDYWWYRDLRRYGTVPHSGFGLGFERLIVYVTGVQNIRDVIPFPRAPRNANF</sequence>
<keyword evidence="6 8" id="KW-0648">Protein biosynthesis</keyword>
<dbReference type="InterPro" id="IPR012340">
    <property type="entry name" value="NA-bd_OB-fold"/>
</dbReference>
<evidence type="ECO:0000256" key="3">
    <source>
        <dbReference type="ARBA" id="ARBA00022598"/>
    </source>
</evidence>
<proteinExistence type="inferred from homology"/>
<keyword evidence="2 8" id="KW-0963">Cytoplasm</keyword>
<keyword evidence="5 8" id="KW-0067">ATP-binding</keyword>
<dbReference type="AlphaFoldDB" id="A0A0A2XZ77"/>
<comment type="subunit">
    <text evidence="8">Homodimer.</text>
</comment>
<dbReference type="PANTHER" id="PTHR22594:SF34">
    <property type="entry name" value="ASPARAGINE--TRNA LIGASE, MITOCHONDRIAL-RELATED"/>
    <property type="match status" value="1"/>
</dbReference>
<dbReference type="eggNOG" id="COG0017">
    <property type="taxonomic scope" value="Bacteria"/>
</dbReference>
<dbReference type="Proteomes" id="UP000030539">
    <property type="component" value="Unassembled WGS sequence"/>
</dbReference>
<comment type="similarity">
    <text evidence="1 8">Belongs to the class-II aminoacyl-tRNA synthetase family.</text>
</comment>
<dbReference type="GO" id="GO:0005737">
    <property type="term" value="C:cytoplasm"/>
    <property type="evidence" value="ECO:0007669"/>
    <property type="project" value="UniProtKB-SubCell"/>
</dbReference>
<comment type="subcellular location">
    <subcellularLocation>
        <location evidence="8">Cytoplasm</location>
    </subcellularLocation>
</comment>
<accession>A0A0A2XZ77</accession>
<dbReference type="Gene3D" id="2.40.50.140">
    <property type="entry name" value="Nucleic acid-binding proteins"/>
    <property type="match status" value="1"/>
</dbReference>
<evidence type="ECO:0000256" key="4">
    <source>
        <dbReference type="ARBA" id="ARBA00022741"/>
    </source>
</evidence>
<evidence type="ECO:0000313" key="11">
    <source>
        <dbReference type="Proteomes" id="UP000030539"/>
    </source>
</evidence>
<dbReference type="InterPro" id="IPR004364">
    <property type="entry name" value="Aa-tRNA-synt_II"/>
</dbReference>
<dbReference type="RefSeq" id="WP_039172617.1">
    <property type="nucleotide sequence ID" value="NZ_JPXX01000014.1"/>
</dbReference>
<feature type="domain" description="Aminoacyl-transfer RNA synthetases class-II family profile" evidence="9">
    <location>
        <begin position="145"/>
        <end position="457"/>
    </location>
</feature>
<dbReference type="EC" id="6.1.1.22" evidence="8"/>
<dbReference type="InterPro" id="IPR002312">
    <property type="entry name" value="Asp/Asn-tRNA-synth_IIb"/>
</dbReference>
<dbReference type="SUPFAM" id="SSF55681">
    <property type="entry name" value="Class II aaRS and biotin synthetases"/>
    <property type="match status" value="1"/>
</dbReference>
<dbReference type="NCBIfam" id="NF003037">
    <property type="entry name" value="PRK03932.1"/>
    <property type="match status" value="1"/>
</dbReference>
<dbReference type="PRINTS" id="PR01042">
    <property type="entry name" value="TRNASYNTHASP"/>
</dbReference>
<gene>
    <name evidence="8" type="primary">asnS</name>
    <name evidence="10" type="ORF">JP36_05160</name>
</gene>
<dbReference type="GO" id="GO:0006421">
    <property type="term" value="P:asparaginyl-tRNA aminoacylation"/>
    <property type="evidence" value="ECO:0007669"/>
    <property type="project" value="UniProtKB-UniRule"/>
</dbReference>
<evidence type="ECO:0000313" key="10">
    <source>
        <dbReference type="EMBL" id="KGQ37683.1"/>
    </source>
</evidence>
<dbReference type="HAMAP" id="MF_00534">
    <property type="entry name" value="Asn_tRNA_synth"/>
    <property type="match status" value="1"/>
</dbReference>
<keyword evidence="3 8" id="KW-0436">Ligase</keyword>
<name>A0A0A2XZ77_9PAST</name>
<evidence type="ECO:0000256" key="6">
    <source>
        <dbReference type="ARBA" id="ARBA00022917"/>
    </source>
</evidence>
<dbReference type="Gene3D" id="3.30.930.10">
    <property type="entry name" value="Bira Bifunctional Protein, Domain 2"/>
    <property type="match status" value="1"/>
</dbReference>
<evidence type="ECO:0000256" key="5">
    <source>
        <dbReference type="ARBA" id="ARBA00022840"/>
    </source>
</evidence>
<comment type="catalytic activity">
    <reaction evidence="8">
        <text>tRNA(Asn) + L-asparagine + ATP = L-asparaginyl-tRNA(Asn) + AMP + diphosphate + H(+)</text>
        <dbReference type="Rhea" id="RHEA:11180"/>
        <dbReference type="Rhea" id="RHEA-COMP:9659"/>
        <dbReference type="Rhea" id="RHEA-COMP:9674"/>
        <dbReference type="ChEBI" id="CHEBI:15378"/>
        <dbReference type="ChEBI" id="CHEBI:30616"/>
        <dbReference type="ChEBI" id="CHEBI:33019"/>
        <dbReference type="ChEBI" id="CHEBI:58048"/>
        <dbReference type="ChEBI" id="CHEBI:78442"/>
        <dbReference type="ChEBI" id="CHEBI:78515"/>
        <dbReference type="ChEBI" id="CHEBI:456215"/>
        <dbReference type="EC" id="6.1.1.22"/>
    </reaction>
</comment>
<dbReference type="STRING" id="155515.JP36_05160"/>
<dbReference type="Pfam" id="PF01336">
    <property type="entry name" value="tRNA_anti-codon"/>
    <property type="match status" value="1"/>
</dbReference>
<dbReference type="EMBL" id="JPXX01000014">
    <property type="protein sequence ID" value="KGQ37683.1"/>
    <property type="molecule type" value="Genomic_DNA"/>
</dbReference>
<dbReference type="CDD" id="cd04318">
    <property type="entry name" value="EcAsnRS_like_N"/>
    <property type="match status" value="1"/>
</dbReference>
<keyword evidence="4 8" id="KW-0547">Nucleotide-binding</keyword>
<dbReference type="InterPro" id="IPR004365">
    <property type="entry name" value="NA-bd_OB_tRNA"/>
</dbReference>
<dbReference type="FunFam" id="3.30.930.10:FF:000016">
    <property type="entry name" value="Asparagine--tRNA ligase"/>
    <property type="match status" value="1"/>
</dbReference>
<evidence type="ECO:0000256" key="2">
    <source>
        <dbReference type="ARBA" id="ARBA00022490"/>
    </source>
</evidence>
<dbReference type="InterPro" id="IPR045864">
    <property type="entry name" value="aa-tRNA-synth_II/BPL/LPL"/>
</dbReference>
<dbReference type="InterPro" id="IPR006195">
    <property type="entry name" value="aa-tRNA-synth_II"/>
</dbReference>
<evidence type="ECO:0000256" key="7">
    <source>
        <dbReference type="ARBA" id="ARBA00023146"/>
    </source>
</evidence>
<dbReference type="NCBIfam" id="TIGR00457">
    <property type="entry name" value="asnS"/>
    <property type="match status" value="1"/>
</dbReference>